<protein>
    <recommendedName>
        <fullName evidence="4">DUF2383 domain-containing protein</fullName>
    </recommendedName>
</protein>
<evidence type="ECO:0000313" key="2">
    <source>
        <dbReference type="EMBL" id="RUO60399.1"/>
    </source>
</evidence>
<dbReference type="Proteomes" id="UP000288361">
    <property type="component" value="Unassembled WGS sequence"/>
</dbReference>
<sequence length="146" mass="16507">MSILRTDDQADSIEILKLLVETKDYYREITNVLEDGELANKLEAIANERESFIEPFQNVVKDLGELPAKPDPDKTLMQVIQGELTKLFSVDEKNAILDKCLQEDEALETAVKNTRLGQKSAEYQKLLDELAENINNTKKIVQALKG</sequence>
<keyword evidence="1" id="KW-0175">Coiled coil</keyword>
<dbReference type="Gene3D" id="1.20.1260.10">
    <property type="match status" value="1"/>
</dbReference>
<dbReference type="EMBL" id="PIQA01000016">
    <property type="protein sequence ID" value="RUO60399.1"/>
    <property type="molecule type" value="Genomic_DNA"/>
</dbReference>
<dbReference type="RefSeq" id="WP_126752996.1">
    <property type="nucleotide sequence ID" value="NZ_JBHUMT010000016.1"/>
</dbReference>
<dbReference type="AlphaFoldDB" id="A0A432YHF8"/>
<evidence type="ECO:0000313" key="3">
    <source>
        <dbReference type="Proteomes" id="UP000288361"/>
    </source>
</evidence>
<feature type="coiled-coil region" evidence="1">
    <location>
        <begin position="113"/>
        <end position="140"/>
    </location>
</feature>
<proteinExistence type="predicted"/>
<accession>A0A432YHF8</accession>
<dbReference type="InterPro" id="IPR012347">
    <property type="entry name" value="Ferritin-like"/>
</dbReference>
<name>A0A432YHF8_9GAMM</name>
<evidence type="ECO:0008006" key="4">
    <source>
        <dbReference type="Google" id="ProtNLM"/>
    </source>
</evidence>
<gene>
    <name evidence="2" type="ORF">CWI73_11955</name>
</gene>
<organism evidence="2 3">
    <name type="scientific">Idiomarina piscisalsi</name>
    <dbReference type="NCBI Taxonomy" id="1096243"/>
    <lineage>
        <taxon>Bacteria</taxon>
        <taxon>Pseudomonadati</taxon>
        <taxon>Pseudomonadota</taxon>
        <taxon>Gammaproteobacteria</taxon>
        <taxon>Alteromonadales</taxon>
        <taxon>Idiomarinaceae</taxon>
        <taxon>Idiomarina</taxon>
    </lineage>
</organism>
<reference evidence="2 3" key="1">
    <citation type="journal article" date="2011" name="Front. Microbiol.">
        <title>Genomic signatures of strain selection and enhancement in Bacillus atrophaeus var. globigii, a historical biowarfare simulant.</title>
        <authorList>
            <person name="Gibbons H.S."/>
            <person name="Broomall S.M."/>
            <person name="McNew L.A."/>
            <person name="Daligault H."/>
            <person name="Chapman C."/>
            <person name="Bruce D."/>
            <person name="Karavis M."/>
            <person name="Krepps M."/>
            <person name="McGregor P.A."/>
            <person name="Hong C."/>
            <person name="Park K.H."/>
            <person name="Akmal A."/>
            <person name="Feldman A."/>
            <person name="Lin J.S."/>
            <person name="Chang W.E."/>
            <person name="Higgs B.W."/>
            <person name="Demirev P."/>
            <person name="Lindquist J."/>
            <person name="Liem A."/>
            <person name="Fochler E."/>
            <person name="Read T.D."/>
            <person name="Tapia R."/>
            <person name="Johnson S."/>
            <person name="Bishop-Lilly K.A."/>
            <person name="Detter C."/>
            <person name="Han C."/>
            <person name="Sozhamannan S."/>
            <person name="Rosenzweig C.N."/>
            <person name="Skowronski E.W."/>
        </authorList>
    </citation>
    <scope>NUCLEOTIDE SEQUENCE [LARGE SCALE GENOMIC DNA]</scope>
    <source>
        <strain evidence="2 3">TPS4-2</strain>
    </source>
</reference>
<evidence type="ECO:0000256" key="1">
    <source>
        <dbReference type="SAM" id="Coils"/>
    </source>
</evidence>
<comment type="caution">
    <text evidence="2">The sequence shown here is derived from an EMBL/GenBank/DDBJ whole genome shotgun (WGS) entry which is preliminary data.</text>
</comment>